<dbReference type="WBParaSite" id="TREG1_138360.1">
    <property type="protein sequence ID" value="TREG1_138360.1"/>
    <property type="gene ID" value="TREG1_138360"/>
</dbReference>
<name>A0AA85JAL9_TRIRE</name>
<dbReference type="PANTHER" id="PTHR12353">
    <property type="entry name" value="DISKS LARGE-ASSOCIATED PROTEIN DAP SAP90/PSD-95-ASSOCIATED PROTEIN"/>
    <property type="match status" value="1"/>
</dbReference>
<organism evidence="3 4">
    <name type="scientific">Trichobilharzia regenti</name>
    <name type="common">Nasal bird schistosome</name>
    <dbReference type="NCBI Taxonomy" id="157069"/>
    <lineage>
        <taxon>Eukaryota</taxon>
        <taxon>Metazoa</taxon>
        <taxon>Spiralia</taxon>
        <taxon>Lophotrochozoa</taxon>
        <taxon>Platyhelminthes</taxon>
        <taxon>Trematoda</taxon>
        <taxon>Digenea</taxon>
        <taxon>Strigeidida</taxon>
        <taxon>Schistosomatoidea</taxon>
        <taxon>Schistosomatidae</taxon>
        <taxon>Trichobilharzia</taxon>
    </lineage>
</organism>
<comment type="similarity">
    <text evidence="1">Belongs to the SAPAP family.</text>
</comment>
<feature type="region of interest" description="Disordered" evidence="2">
    <location>
        <begin position="433"/>
        <end position="475"/>
    </location>
</feature>
<evidence type="ECO:0000256" key="2">
    <source>
        <dbReference type="SAM" id="MobiDB-lite"/>
    </source>
</evidence>
<feature type="region of interest" description="Disordered" evidence="2">
    <location>
        <begin position="357"/>
        <end position="379"/>
    </location>
</feature>
<accession>A0AA85JAL9</accession>
<dbReference type="Proteomes" id="UP000050795">
    <property type="component" value="Unassembled WGS sequence"/>
</dbReference>
<feature type="region of interest" description="Disordered" evidence="2">
    <location>
        <begin position="108"/>
        <end position="130"/>
    </location>
</feature>
<dbReference type="PANTHER" id="PTHR12353:SF1">
    <property type="entry name" value="DISKS LARGE-ASSOCIATED PROTEIN 5"/>
    <property type="match status" value="1"/>
</dbReference>
<dbReference type="InterPro" id="IPR005026">
    <property type="entry name" value="SAPAP"/>
</dbReference>
<sequence length="475" mass="53615">MARRIHVDEVPRTPKGKNLDTRKISADEIEFDSEITIKSSLVRECEPVDALFEEAEPSDEDDNKPKFIARKSIDLRKLRSEKDKWEAICSSPMVDSRPRRLSYSKSFSEGVLDSDDPKTPMRLPRYNDPISSASRRMSRVIINRRFSMLEMNRNPAFSGKSNSNNIMPAAKCEMQDAPEDPFTLEDKENVEPSEKIASSSSKEANNETLNTSAVDPNSVSEFRMLADMETARLLGLCGDWNCVLSEEGENMPETARDSVRAVVGKCELLLQKKLPFFKSLIEMAEKSVESCNTDDNDTPKTDLNDLLGYWTLVSNEIRLSDNAFERLRIWREDCNWSVEQYPVTPARSEIIKRRGRPPKHVKNTTTITSHPKRGKLKNSQPVNSEFVNANEVENALTSPTSDSVGIKTPKLKITPKKPVRSRFLQFLEAKRAEAASASTQKNPSPHKNIVDVLSPLGLRPVTGVREDETNDNNNK</sequence>
<proteinExistence type="inferred from homology"/>
<evidence type="ECO:0000313" key="3">
    <source>
        <dbReference type="Proteomes" id="UP000050795"/>
    </source>
</evidence>
<reference evidence="3" key="1">
    <citation type="submission" date="2022-06" db="EMBL/GenBank/DDBJ databases">
        <authorList>
            <person name="Berger JAMES D."/>
            <person name="Berger JAMES D."/>
        </authorList>
    </citation>
    <scope>NUCLEOTIDE SEQUENCE [LARGE SCALE GENOMIC DNA]</scope>
</reference>
<feature type="region of interest" description="Disordered" evidence="2">
    <location>
        <begin position="182"/>
        <end position="214"/>
    </location>
</feature>
<evidence type="ECO:0000256" key="1">
    <source>
        <dbReference type="ARBA" id="ARBA00008839"/>
    </source>
</evidence>
<dbReference type="AlphaFoldDB" id="A0AA85JAL9"/>
<reference evidence="4" key="2">
    <citation type="submission" date="2023-11" db="UniProtKB">
        <authorList>
            <consortium name="WormBaseParasite"/>
        </authorList>
    </citation>
    <scope>IDENTIFICATION</scope>
</reference>
<feature type="compositionally biased region" description="Basic and acidic residues" evidence="2">
    <location>
        <begin position="184"/>
        <end position="194"/>
    </location>
</feature>
<evidence type="ECO:0008006" key="5">
    <source>
        <dbReference type="Google" id="ProtNLM"/>
    </source>
</evidence>
<feature type="compositionally biased region" description="Polar residues" evidence="2">
    <location>
        <begin position="436"/>
        <end position="445"/>
    </location>
</feature>
<dbReference type="GO" id="GO:0023052">
    <property type="term" value="P:signaling"/>
    <property type="evidence" value="ECO:0007669"/>
    <property type="project" value="InterPro"/>
</dbReference>
<evidence type="ECO:0000313" key="4">
    <source>
        <dbReference type="WBParaSite" id="TREG1_138360.1"/>
    </source>
</evidence>
<keyword evidence="3" id="KW-1185">Reference proteome</keyword>
<protein>
    <recommendedName>
        <fullName evidence="5">Disks large-associated protein 5</fullName>
    </recommendedName>
</protein>